<gene>
    <name evidence="2" type="ORF">EYD45_14855</name>
</gene>
<feature type="compositionally biased region" description="Basic and acidic residues" evidence="1">
    <location>
        <begin position="35"/>
        <end position="47"/>
    </location>
</feature>
<comment type="caution">
    <text evidence="2">The sequence shown here is derived from an EMBL/GenBank/DDBJ whole genome shotgun (WGS) entry which is preliminary data.</text>
</comment>
<dbReference type="PROSITE" id="PS51257">
    <property type="entry name" value="PROKAR_LIPOPROTEIN"/>
    <property type="match status" value="1"/>
</dbReference>
<proteinExistence type="predicted"/>
<evidence type="ECO:0000313" key="2">
    <source>
        <dbReference type="EMBL" id="TBN00216.1"/>
    </source>
</evidence>
<dbReference type="EMBL" id="SIRT01000015">
    <property type="protein sequence ID" value="TBN00216.1"/>
    <property type="molecule type" value="Genomic_DNA"/>
</dbReference>
<evidence type="ECO:0000313" key="3">
    <source>
        <dbReference type="Proteomes" id="UP000291142"/>
    </source>
</evidence>
<dbReference type="OrthoDB" id="1434951at2"/>
<reference evidence="2 3" key="1">
    <citation type="submission" date="2019-02" db="EMBL/GenBank/DDBJ databases">
        <title>Hyunsoonleella sp., isolated from marine sediment.</title>
        <authorList>
            <person name="Liu B.-T."/>
        </authorList>
    </citation>
    <scope>NUCLEOTIDE SEQUENCE [LARGE SCALE GENOMIC DNA]</scope>
    <source>
        <strain evidence="2 3">T58</strain>
    </source>
</reference>
<dbReference type="Proteomes" id="UP000291142">
    <property type="component" value="Unassembled WGS sequence"/>
</dbReference>
<organism evidence="2 3">
    <name type="scientific">Hyunsoonleella flava</name>
    <dbReference type="NCBI Taxonomy" id="2527939"/>
    <lineage>
        <taxon>Bacteria</taxon>
        <taxon>Pseudomonadati</taxon>
        <taxon>Bacteroidota</taxon>
        <taxon>Flavobacteriia</taxon>
        <taxon>Flavobacteriales</taxon>
        <taxon>Flavobacteriaceae</taxon>
    </lineage>
</organism>
<protein>
    <submittedName>
        <fullName evidence="2">Uncharacterized protein</fullName>
    </submittedName>
</protein>
<sequence length="203" mass="22183">MKRITKLSLLSLGLLFFGCNIEKLEQSQTQSQVLSEKKTPEKNKDFDVSESDNSSSTDLEDNCYTTRLIAGQHYDIGTVTIDVEGDILTVTYTTNGDWVLNATHLHVSSCEEDGFPVTGANNPKIGHFDYASEHEESTTQVIYTIDIGEITGELCFAAHAEAGGPSEETAWAEGEGFGGNSWAMYFVADLTDCDDEDTPPTYG</sequence>
<dbReference type="AlphaFoldDB" id="A0A4Q9FGZ4"/>
<evidence type="ECO:0000256" key="1">
    <source>
        <dbReference type="SAM" id="MobiDB-lite"/>
    </source>
</evidence>
<dbReference type="RefSeq" id="WP_130965351.1">
    <property type="nucleotide sequence ID" value="NZ_SIRT01000015.1"/>
</dbReference>
<feature type="region of interest" description="Disordered" evidence="1">
    <location>
        <begin position="29"/>
        <end position="59"/>
    </location>
</feature>
<name>A0A4Q9FGZ4_9FLAO</name>
<keyword evidence="3" id="KW-1185">Reference proteome</keyword>
<accession>A0A4Q9FGZ4</accession>